<organism evidence="1 2">
    <name type="scientific">Molorchus minor</name>
    <dbReference type="NCBI Taxonomy" id="1323400"/>
    <lineage>
        <taxon>Eukaryota</taxon>
        <taxon>Metazoa</taxon>
        <taxon>Ecdysozoa</taxon>
        <taxon>Arthropoda</taxon>
        <taxon>Hexapoda</taxon>
        <taxon>Insecta</taxon>
        <taxon>Pterygota</taxon>
        <taxon>Neoptera</taxon>
        <taxon>Endopterygota</taxon>
        <taxon>Coleoptera</taxon>
        <taxon>Polyphaga</taxon>
        <taxon>Cucujiformia</taxon>
        <taxon>Chrysomeloidea</taxon>
        <taxon>Cerambycidae</taxon>
        <taxon>Lamiinae</taxon>
        <taxon>Monochamini</taxon>
        <taxon>Molorchus</taxon>
    </lineage>
</organism>
<accession>A0ABQ9K1F4</accession>
<evidence type="ECO:0000313" key="2">
    <source>
        <dbReference type="Proteomes" id="UP001162164"/>
    </source>
</evidence>
<sequence>MDISISKQCSAYDIETVCGRTVEKNKYEANAPETRNWWNQLFGKLEFDAAIPVEKRLEVLEQVFPNRIVDRIVSILGVEDKKYKEPLEKIKDDVGEALRKRVGSLSSLLPDSEKSICDDTDIKECAAAVMTASSSTTTVGIFGATEEKKNESLHEFFKRRPGREAIWRPLPPLSLEEMNLNQKAAYITEAIARDFVEWIKTLGGDEESYLTVQGVVEMFEIGYPVNAATSLRVELKQMPSVPQQVADSTMVPEVSRLTI</sequence>
<comment type="caution">
    <text evidence="1">The sequence shown here is derived from an EMBL/GenBank/DDBJ whole genome shotgun (WGS) entry which is preliminary data.</text>
</comment>
<keyword evidence="2" id="KW-1185">Reference proteome</keyword>
<protein>
    <submittedName>
        <fullName evidence="1">Uncharacterized protein</fullName>
    </submittedName>
</protein>
<gene>
    <name evidence="1" type="ORF">NQ317_012518</name>
</gene>
<reference evidence="1" key="1">
    <citation type="journal article" date="2023" name="Insect Mol. Biol.">
        <title>Genome sequencing provides insights into the evolution of gene families encoding plant cell wall-degrading enzymes in longhorned beetles.</title>
        <authorList>
            <person name="Shin N.R."/>
            <person name="Okamura Y."/>
            <person name="Kirsch R."/>
            <person name="Pauchet Y."/>
        </authorList>
    </citation>
    <scope>NUCLEOTIDE SEQUENCE</scope>
    <source>
        <strain evidence="1">MMC_N1</strain>
    </source>
</reference>
<proteinExistence type="predicted"/>
<dbReference type="EMBL" id="JAPWTJ010000036">
    <property type="protein sequence ID" value="KAJ8984453.1"/>
    <property type="molecule type" value="Genomic_DNA"/>
</dbReference>
<evidence type="ECO:0000313" key="1">
    <source>
        <dbReference type="EMBL" id="KAJ8984453.1"/>
    </source>
</evidence>
<name>A0ABQ9K1F4_9CUCU</name>
<dbReference type="Proteomes" id="UP001162164">
    <property type="component" value="Unassembled WGS sequence"/>
</dbReference>